<dbReference type="GO" id="GO:0004623">
    <property type="term" value="F:phospholipase A2 activity"/>
    <property type="evidence" value="ECO:0007669"/>
    <property type="project" value="InterPro"/>
</dbReference>
<dbReference type="InterPro" id="IPR016090">
    <property type="entry name" value="PLA2-like_dom"/>
</dbReference>
<sequence length="426" mass="50179">MKKSTIKTATKSCTCNYCSDCECNLSEKTELTRRPIRIRNKNTNNNNDNFILQKNLESKKSFACQTEPSHQQTLKFNLIKTPTESTLNEILQNNKATTNNSKETSNNNTVTTNNQILFVPFNLFKNILLGCFNIFNVFVFKNLKYIFLLPIFTLRSIFTFFTTSVLTSLTQFILLVTFLMILILILLTGYFLFKFISYSVLFFYSQELVEKISKIKGIECDNDLNLHFVHLNEPMIGKHKLVQIEISKNQEFQIKYCSPVENEEYFQKHNSDSIVYMWNKNTDLESKCRNYIKNDYDPNSPIIRNEFQKNNFDTSSGILDDQMSHTCVKELEKCGPSIDKGERRYNFMNQLSTDLKHCFCTQKFYNCLKKSLFSQSKKLAEFYFNQIKPKCFHYEYKQKCNFYFLGKCFVKGDYSCHVKILENPWF</sequence>
<keyword evidence="1" id="KW-1133">Transmembrane helix</keyword>
<evidence type="ECO:0000313" key="4">
    <source>
        <dbReference type="Proteomes" id="UP000663879"/>
    </source>
</evidence>
<accession>A0A813MG71</accession>
<dbReference type="Gene3D" id="1.20.90.10">
    <property type="entry name" value="Phospholipase A2 domain"/>
    <property type="match status" value="1"/>
</dbReference>
<dbReference type="Proteomes" id="UP000663879">
    <property type="component" value="Unassembled WGS sequence"/>
</dbReference>
<feature type="transmembrane region" description="Helical" evidence="1">
    <location>
        <begin position="116"/>
        <end position="138"/>
    </location>
</feature>
<keyword evidence="1" id="KW-0472">Membrane</keyword>
<evidence type="ECO:0000259" key="2">
    <source>
        <dbReference type="Pfam" id="PF05826"/>
    </source>
</evidence>
<name>A0A813MG71_9BILA</name>
<organism evidence="3 4">
    <name type="scientific">Brachionus calyciflorus</name>
    <dbReference type="NCBI Taxonomy" id="104777"/>
    <lineage>
        <taxon>Eukaryota</taxon>
        <taxon>Metazoa</taxon>
        <taxon>Spiralia</taxon>
        <taxon>Gnathifera</taxon>
        <taxon>Rotifera</taxon>
        <taxon>Eurotatoria</taxon>
        <taxon>Monogononta</taxon>
        <taxon>Pseudotrocha</taxon>
        <taxon>Ploima</taxon>
        <taxon>Brachionidae</taxon>
        <taxon>Brachionus</taxon>
    </lineage>
</organism>
<dbReference type="AlphaFoldDB" id="A0A813MG71"/>
<gene>
    <name evidence="3" type="ORF">OXX778_LOCUS2055</name>
</gene>
<evidence type="ECO:0000256" key="1">
    <source>
        <dbReference type="SAM" id="Phobius"/>
    </source>
</evidence>
<reference evidence="3" key="1">
    <citation type="submission" date="2021-02" db="EMBL/GenBank/DDBJ databases">
        <authorList>
            <person name="Nowell W R."/>
        </authorList>
    </citation>
    <scope>NUCLEOTIDE SEQUENCE</scope>
    <source>
        <strain evidence="3">Ploen Becks lab</strain>
    </source>
</reference>
<keyword evidence="1" id="KW-0812">Transmembrane</keyword>
<keyword evidence="4" id="KW-1185">Reference proteome</keyword>
<feature type="domain" description="Phospholipase A2-like central" evidence="2">
    <location>
        <begin position="321"/>
        <end position="394"/>
    </location>
</feature>
<evidence type="ECO:0000313" key="3">
    <source>
        <dbReference type="EMBL" id="CAF0719623.1"/>
    </source>
</evidence>
<proteinExistence type="predicted"/>
<protein>
    <recommendedName>
        <fullName evidence="2">Phospholipase A2-like central domain-containing protein</fullName>
    </recommendedName>
</protein>
<dbReference type="InterPro" id="IPR036444">
    <property type="entry name" value="PLipase_A2_dom_sf"/>
</dbReference>
<dbReference type="Pfam" id="PF05826">
    <property type="entry name" value="Phospholip_A2_2"/>
    <property type="match status" value="1"/>
</dbReference>
<dbReference type="EMBL" id="CAJNOC010000149">
    <property type="protein sequence ID" value="CAF0719623.1"/>
    <property type="molecule type" value="Genomic_DNA"/>
</dbReference>
<dbReference type="GO" id="GO:0006644">
    <property type="term" value="P:phospholipid metabolic process"/>
    <property type="evidence" value="ECO:0007669"/>
    <property type="project" value="InterPro"/>
</dbReference>
<feature type="transmembrane region" description="Helical" evidence="1">
    <location>
        <begin position="145"/>
        <end position="166"/>
    </location>
</feature>
<comment type="caution">
    <text evidence="3">The sequence shown here is derived from an EMBL/GenBank/DDBJ whole genome shotgun (WGS) entry which is preliminary data.</text>
</comment>
<dbReference type="GO" id="GO:0050482">
    <property type="term" value="P:arachidonate secretion"/>
    <property type="evidence" value="ECO:0007669"/>
    <property type="project" value="InterPro"/>
</dbReference>
<feature type="transmembrane region" description="Helical" evidence="1">
    <location>
        <begin position="172"/>
        <end position="193"/>
    </location>
</feature>